<proteinExistence type="predicted"/>
<dbReference type="Proteomes" id="UP000291116">
    <property type="component" value="Unassembled WGS sequence"/>
</dbReference>
<dbReference type="AlphaFoldDB" id="A0A448Z4N3"/>
<feature type="transmembrane region" description="Helical" evidence="1">
    <location>
        <begin position="96"/>
        <end position="117"/>
    </location>
</feature>
<keyword evidence="3" id="KW-1185">Reference proteome</keyword>
<keyword evidence="1" id="KW-0472">Membrane</keyword>
<evidence type="ECO:0000256" key="1">
    <source>
        <dbReference type="SAM" id="Phobius"/>
    </source>
</evidence>
<evidence type="ECO:0000313" key="3">
    <source>
        <dbReference type="Proteomes" id="UP000291116"/>
    </source>
</evidence>
<keyword evidence="1" id="KW-1133">Transmembrane helix</keyword>
<sequence length="166" mass="17917">MRITTTNGRRIVSIRLAAGFRQGLFLLLTSIAITMAAEGIDGIVLFSGNGSIIADGSTETASGVNITAQQHQHDADANGWVQELPPGTAWEDNKPLILGITISSVILLVCILGLTILDRAKMRRRTKTDVVQCSNVHAVPCRPIQTNEKFGTTHQRMAQIESKVAL</sequence>
<name>A0A448Z4N3_9STRA</name>
<keyword evidence="1" id="KW-0812">Transmembrane</keyword>
<evidence type="ECO:0000313" key="2">
    <source>
        <dbReference type="EMBL" id="VEU36929.1"/>
    </source>
</evidence>
<dbReference type="EMBL" id="CAACVS010000109">
    <property type="protein sequence ID" value="VEU36929.1"/>
    <property type="molecule type" value="Genomic_DNA"/>
</dbReference>
<accession>A0A448Z4N3</accession>
<organism evidence="2 3">
    <name type="scientific">Pseudo-nitzschia multistriata</name>
    <dbReference type="NCBI Taxonomy" id="183589"/>
    <lineage>
        <taxon>Eukaryota</taxon>
        <taxon>Sar</taxon>
        <taxon>Stramenopiles</taxon>
        <taxon>Ochrophyta</taxon>
        <taxon>Bacillariophyta</taxon>
        <taxon>Bacillariophyceae</taxon>
        <taxon>Bacillariophycidae</taxon>
        <taxon>Bacillariales</taxon>
        <taxon>Bacillariaceae</taxon>
        <taxon>Pseudo-nitzschia</taxon>
    </lineage>
</organism>
<protein>
    <submittedName>
        <fullName evidence="2">Uncharacterized protein</fullName>
    </submittedName>
</protein>
<reference evidence="2 3" key="1">
    <citation type="submission" date="2019-01" db="EMBL/GenBank/DDBJ databases">
        <authorList>
            <person name="Ferrante I. M."/>
        </authorList>
    </citation>
    <scope>NUCLEOTIDE SEQUENCE [LARGE SCALE GENOMIC DNA]</scope>
    <source>
        <strain evidence="2 3">B856</strain>
    </source>
</reference>
<gene>
    <name evidence="2" type="ORF">PSNMU_V1.4_AUG-EV-PASAV3_0037050</name>
</gene>